<feature type="binding site" evidence="8">
    <location>
        <begin position="80"/>
        <end position="82"/>
    </location>
    <ligand>
        <name>phosphate</name>
        <dbReference type="ChEBI" id="CHEBI:43474"/>
    </ligand>
</feature>
<proteinExistence type="inferred from homology"/>
<dbReference type="GO" id="GO:0005737">
    <property type="term" value="C:cytoplasm"/>
    <property type="evidence" value="ECO:0007669"/>
    <property type="project" value="TreeGrafter"/>
</dbReference>
<gene>
    <name evidence="10" type="ORF">FJZ00_06010</name>
</gene>
<evidence type="ECO:0000259" key="9">
    <source>
        <dbReference type="Pfam" id="PF01048"/>
    </source>
</evidence>
<evidence type="ECO:0000256" key="1">
    <source>
        <dbReference type="ARBA" id="ARBA00002678"/>
    </source>
</evidence>
<dbReference type="SUPFAM" id="SSF53167">
    <property type="entry name" value="Purine and uridine phosphorylases"/>
    <property type="match status" value="1"/>
</dbReference>
<comment type="similarity">
    <text evidence="3 7">Belongs to the PNP/MTAP phosphorylase family.</text>
</comment>
<comment type="pathway">
    <text evidence="2 7">Purine metabolism; purine nucleoside salvage.</text>
</comment>
<evidence type="ECO:0000256" key="6">
    <source>
        <dbReference type="ARBA" id="ARBA00048556"/>
    </source>
</evidence>
<feature type="binding site" evidence="8">
    <location>
        <position position="204"/>
    </location>
    <ligand>
        <name>phosphate</name>
        <dbReference type="ChEBI" id="CHEBI:43474"/>
    </ligand>
</feature>
<feature type="binding site" evidence="8">
    <location>
        <position position="185"/>
    </location>
    <ligand>
        <name>a purine D-ribonucleoside</name>
        <dbReference type="ChEBI" id="CHEBI:142355"/>
    </ligand>
</feature>
<dbReference type="EMBL" id="VGJX01000294">
    <property type="protein sequence ID" value="MBM3274685.1"/>
    <property type="molecule type" value="Genomic_DNA"/>
</dbReference>
<evidence type="ECO:0000256" key="2">
    <source>
        <dbReference type="ARBA" id="ARBA00005058"/>
    </source>
</evidence>
<evidence type="ECO:0000313" key="10">
    <source>
        <dbReference type="EMBL" id="MBM3274685.1"/>
    </source>
</evidence>
<dbReference type="InterPro" id="IPR011268">
    <property type="entry name" value="Purine_phosphorylase"/>
</dbReference>
<feature type="domain" description="Nucleoside phosphorylase" evidence="9">
    <location>
        <begin position="22"/>
        <end position="261"/>
    </location>
</feature>
<keyword evidence="5 7" id="KW-0808">Transferase</keyword>
<dbReference type="PANTHER" id="PTHR11904">
    <property type="entry name" value="METHYLTHIOADENOSINE/PURINE NUCLEOSIDE PHOSPHORYLASE"/>
    <property type="match status" value="1"/>
</dbReference>
<comment type="catalytic activity">
    <reaction evidence="6">
        <text>a purine 2'-deoxy-D-ribonucleoside + phosphate = a purine nucleobase + 2-deoxy-alpha-D-ribose 1-phosphate</text>
        <dbReference type="Rhea" id="RHEA:36431"/>
        <dbReference type="ChEBI" id="CHEBI:26386"/>
        <dbReference type="ChEBI" id="CHEBI:43474"/>
        <dbReference type="ChEBI" id="CHEBI:57259"/>
        <dbReference type="ChEBI" id="CHEBI:142361"/>
        <dbReference type="EC" id="2.4.2.1"/>
    </reaction>
</comment>
<evidence type="ECO:0000313" key="11">
    <source>
        <dbReference type="Proteomes" id="UP000703893"/>
    </source>
</evidence>
<accession>A0A938BN39</accession>
<dbReference type="GO" id="GO:0009116">
    <property type="term" value="P:nucleoside metabolic process"/>
    <property type="evidence" value="ECO:0007669"/>
    <property type="project" value="InterPro"/>
</dbReference>
<feature type="binding site" evidence="8">
    <location>
        <position position="112"/>
    </location>
    <ligand>
        <name>phosphate</name>
        <dbReference type="ChEBI" id="CHEBI:43474"/>
    </ligand>
</feature>
<dbReference type="PANTHER" id="PTHR11904:SF9">
    <property type="entry name" value="PURINE NUCLEOSIDE PHOSPHORYLASE-RELATED"/>
    <property type="match status" value="1"/>
</dbReference>
<comment type="caution">
    <text evidence="10">The sequence shown here is derived from an EMBL/GenBank/DDBJ whole genome shotgun (WGS) entry which is preliminary data.</text>
</comment>
<dbReference type="NCBIfam" id="TIGR01697">
    <property type="entry name" value="PNPH-PUNA-XAPA"/>
    <property type="match status" value="1"/>
</dbReference>
<evidence type="ECO:0000256" key="8">
    <source>
        <dbReference type="PIRSR" id="PIRSR000477-2"/>
    </source>
</evidence>
<dbReference type="Pfam" id="PF01048">
    <property type="entry name" value="PNP_UDP_1"/>
    <property type="match status" value="1"/>
</dbReference>
<evidence type="ECO:0000256" key="7">
    <source>
        <dbReference type="PIRNR" id="PIRNR000477"/>
    </source>
</evidence>
<dbReference type="NCBIfam" id="NF006054">
    <property type="entry name" value="PRK08202.1"/>
    <property type="match status" value="1"/>
</dbReference>
<dbReference type="PIRSF" id="PIRSF000477">
    <property type="entry name" value="PurNPase"/>
    <property type="match status" value="1"/>
</dbReference>
<dbReference type="InterPro" id="IPR000845">
    <property type="entry name" value="Nucleoside_phosphorylase_d"/>
</dbReference>
<feature type="binding site" evidence="8">
    <location>
        <position position="58"/>
    </location>
    <ligand>
        <name>phosphate</name>
        <dbReference type="ChEBI" id="CHEBI:43474"/>
    </ligand>
</feature>
<feature type="binding site" evidence="8">
    <location>
        <position position="28"/>
    </location>
    <ligand>
        <name>phosphate</name>
        <dbReference type="ChEBI" id="CHEBI:43474"/>
    </ligand>
</feature>
<evidence type="ECO:0000256" key="4">
    <source>
        <dbReference type="ARBA" id="ARBA00022676"/>
    </source>
</evidence>
<name>A0A938BN39_9BACT</name>
<dbReference type="Gene3D" id="3.40.50.1580">
    <property type="entry name" value="Nucleoside phosphorylase domain"/>
    <property type="match status" value="1"/>
</dbReference>
<evidence type="ECO:0000256" key="5">
    <source>
        <dbReference type="ARBA" id="ARBA00022679"/>
    </source>
</evidence>
<dbReference type="GO" id="GO:0004731">
    <property type="term" value="F:purine-nucleoside phosphorylase activity"/>
    <property type="evidence" value="ECO:0007669"/>
    <property type="project" value="UniProtKB-EC"/>
</dbReference>
<comment type="function">
    <text evidence="1">The purine nucleoside phosphorylases catalyze the phosphorolytic breakdown of the N-glycosidic bond in the beta-(deoxy)ribonucleoside molecules, with the formation of the corresponding free purine bases and pentose-1-phosphate. Cleaves guanosine, inosine, 2'-deoxyguanosine and 2'-deoxyinosine.</text>
</comment>
<dbReference type="EC" id="2.4.2.1" evidence="7"/>
<protein>
    <recommendedName>
        <fullName evidence="7">Purine nucleoside phosphorylase</fullName>
        <ecNumber evidence="7">2.4.2.1</ecNumber>
    </recommendedName>
    <alternativeName>
        <fullName evidence="7">Inosine-guanosine phosphorylase</fullName>
    </alternativeName>
</protein>
<feature type="binding site" evidence="8">
    <location>
        <position position="227"/>
    </location>
    <ligand>
        <name>a purine D-ribonucleoside</name>
        <dbReference type="ChEBI" id="CHEBI:142355"/>
    </ligand>
</feature>
<dbReference type="Proteomes" id="UP000703893">
    <property type="component" value="Unassembled WGS sequence"/>
</dbReference>
<evidence type="ECO:0000256" key="3">
    <source>
        <dbReference type="ARBA" id="ARBA00006751"/>
    </source>
</evidence>
<organism evidence="10 11">
    <name type="scientific">Candidatus Tanganyikabacteria bacterium</name>
    <dbReference type="NCBI Taxonomy" id="2961651"/>
    <lineage>
        <taxon>Bacteria</taxon>
        <taxon>Bacillati</taxon>
        <taxon>Candidatus Sericytochromatia</taxon>
        <taxon>Candidatus Tanganyikabacteria</taxon>
    </lineage>
</organism>
<dbReference type="InterPro" id="IPR035994">
    <property type="entry name" value="Nucleoside_phosphorylase_sf"/>
</dbReference>
<dbReference type="AlphaFoldDB" id="A0A938BN39"/>
<dbReference type="CDD" id="cd09009">
    <property type="entry name" value="PNP-EcPNPII_like"/>
    <property type="match status" value="1"/>
</dbReference>
<reference evidence="10 11" key="1">
    <citation type="submission" date="2019-03" db="EMBL/GenBank/DDBJ databases">
        <title>Lake Tanganyika Metagenome-Assembled Genomes (MAGs).</title>
        <authorList>
            <person name="Tran P."/>
        </authorList>
    </citation>
    <scope>NUCLEOTIDE SEQUENCE [LARGE SCALE GENOMIC DNA]</scope>
    <source>
        <strain evidence="10">K_DeepCast_65m_m2_236</strain>
    </source>
</reference>
<keyword evidence="4 7" id="KW-0328">Glycosyltransferase</keyword>
<sequence>MAVADFNLAAEATLAGHEPVSYGIVLGSGLAVLEDLAERYDVSYSEIPGFPQTTVAGHKGLLSLGTIPGGTTRVAIARGRFHLYEGHVNESPSYLVNLFKALGAHSVILTNAAGGLREDWVPGDLMLLEDHLNLTNICVLGRGEAPADGLIYDPELQANILAAAARESVMLRRGCYLGLLGPTYETQAEIRYMIKAGADAVGMSTVLEAVIAQSLGLRVAAISCITNVAVTPKGLAETSHEEVVDVARQASTRLDRLLRAVCRDA</sequence>